<evidence type="ECO:0008006" key="9">
    <source>
        <dbReference type="Google" id="ProtNLM"/>
    </source>
</evidence>
<dbReference type="CDD" id="cd24034">
    <property type="entry name" value="ASKHA_NBD_O66634-like_rpt1"/>
    <property type="match status" value="1"/>
</dbReference>
<feature type="domain" description="DUF2229" evidence="6">
    <location>
        <begin position="641"/>
        <end position="852"/>
    </location>
</feature>
<evidence type="ECO:0000313" key="8">
    <source>
        <dbReference type="Proteomes" id="UP000050975"/>
    </source>
</evidence>
<proteinExistence type="predicted"/>
<dbReference type="NCBIfam" id="TIGR00241">
    <property type="entry name" value="CoA_E_activ"/>
    <property type="match status" value="2"/>
</dbReference>
<dbReference type="PANTHER" id="PTHR32329">
    <property type="entry name" value="BIFUNCTIONAL PROTEIN [INCLUDES 2-HYDROXYACYL-COA DEHYDRATASE (N-TER) AND ITS ACTIVATOR DOMAIN (C_TERM)-RELATED"/>
    <property type="match status" value="1"/>
</dbReference>
<gene>
    <name evidence="7" type="ORF">AMJ74_00920</name>
</gene>
<reference evidence="7 8" key="1">
    <citation type="journal article" date="2015" name="Microbiome">
        <title>Genomic resolution of linkages in carbon, nitrogen, and sulfur cycling among widespread estuary sediment bacteria.</title>
        <authorList>
            <person name="Baker B.J."/>
            <person name="Lazar C.S."/>
            <person name="Teske A.P."/>
            <person name="Dick G.J."/>
        </authorList>
    </citation>
    <scope>NUCLEOTIDE SEQUENCE [LARGE SCALE GENOMIC DNA]</scope>
    <source>
        <strain evidence="7">SM1_77</strain>
    </source>
</reference>
<dbReference type="PANTHER" id="PTHR32329:SF7">
    <property type="entry name" value="ACTIVATOR OF 2-HYDROXYACYL-COA-HYDRATASE"/>
    <property type="match status" value="1"/>
</dbReference>
<evidence type="ECO:0000256" key="1">
    <source>
        <dbReference type="ARBA" id="ARBA00001966"/>
    </source>
</evidence>
<comment type="caution">
    <text evidence="7">The sequence shown here is derived from an EMBL/GenBank/DDBJ whole genome shotgun (WGS) entry which is preliminary data.</text>
</comment>
<dbReference type="Pfam" id="PF01869">
    <property type="entry name" value="BcrAD_BadFG"/>
    <property type="match status" value="2"/>
</dbReference>
<organism evidence="7 8">
    <name type="scientific">candidate division WOR_3 bacterium SM1_77</name>
    <dbReference type="NCBI Taxonomy" id="1703778"/>
    <lineage>
        <taxon>Bacteria</taxon>
        <taxon>Bacteria division WOR-3</taxon>
    </lineage>
</organism>
<keyword evidence="4" id="KW-0411">Iron-sulfur</keyword>
<dbReference type="InterPro" id="IPR018709">
    <property type="entry name" value="CoA_activase_DUF2229"/>
</dbReference>
<dbReference type="InterPro" id="IPR008275">
    <property type="entry name" value="CoA_E_activase_dom"/>
</dbReference>
<evidence type="ECO:0000256" key="4">
    <source>
        <dbReference type="ARBA" id="ARBA00023014"/>
    </source>
</evidence>
<dbReference type="InterPro" id="IPR002731">
    <property type="entry name" value="ATPase_BadF"/>
</dbReference>
<dbReference type="SUPFAM" id="SSF53067">
    <property type="entry name" value="Actin-like ATPase domain"/>
    <property type="match status" value="2"/>
</dbReference>
<evidence type="ECO:0000256" key="3">
    <source>
        <dbReference type="ARBA" id="ARBA00023004"/>
    </source>
</evidence>
<feature type="domain" description="ATPase BadF/BadG/BcrA/BcrD type" evidence="5">
    <location>
        <begin position="301"/>
        <end position="551"/>
    </location>
</feature>
<dbReference type="Proteomes" id="UP000050975">
    <property type="component" value="Unassembled WGS sequence"/>
</dbReference>
<comment type="cofactor">
    <cofactor evidence="1">
        <name>[4Fe-4S] cluster</name>
        <dbReference type="ChEBI" id="CHEBI:49883"/>
    </cofactor>
</comment>
<dbReference type="InterPro" id="IPR051805">
    <property type="entry name" value="Dehydratase_Activator_Redct"/>
</dbReference>
<keyword evidence="3" id="KW-0408">Iron</keyword>
<feature type="domain" description="ATPase BadF/BadG/BcrA/BcrD type" evidence="5">
    <location>
        <begin position="72"/>
        <end position="245"/>
    </location>
</feature>
<dbReference type="GO" id="GO:0046872">
    <property type="term" value="F:metal ion binding"/>
    <property type="evidence" value="ECO:0007669"/>
    <property type="project" value="UniProtKB-KW"/>
</dbReference>
<dbReference type="EMBL" id="LJVE01000007">
    <property type="protein sequence ID" value="KPL15721.1"/>
    <property type="molecule type" value="Genomic_DNA"/>
</dbReference>
<keyword evidence="2" id="KW-0479">Metal-binding</keyword>
<dbReference type="GO" id="GO:0051536">
    <property type="term" value="F:iron-sulfur cluster binding"/>
    <property type="evidence" value="ECO:0007669"/>
    <property type="project" value="UniProtKB-KW"/>
</dbReference>
<protein>
    <recommendedName>
        <fullName evidence="9">CoA activase</fullName>
    </recommendedName>
</protein>
<evidence type="ECO:0000259" key="5">
    <source>
        <dbReference type="Pfam" id="PF01869"/>
    </source>
</evidence>
<evidence type="ECO:0000313" key="7">
    <source>
        <dbReference type="EMBL" id="KPL15721.1"/>
    </source>
</evidence>
<name>A0A0S8K1A3_UNCW3</name>
<dbReference type="Gene3D" id="3.30.420.40">
    <property type="match status" value="4"/>
</dbReference>
<dbReference type="PATRIC" id="fig|1703778.3.peg.724"/>
<dbReference type="Pfam" id="PF09989">
    <property type="entry name" value="DUF2229"/>
    <property type="match status" value="1"/>
</dbReference>
<accession>A0A0S8K1A3</accession>
<dbReference type="InterPro" id="IPR043129">
    <property type="entry name" value="ATPase_NBD"/>
</dbReference>
<sequence length="1350" mass="150674">MREYGIDIGSVSLKLAAFEGKNIVHTLYIKHQGRPYNLLLDILKQTPVDRLVLTGQLVKPLTDMLGAPRINEVEATATGVVHFFPSVRSIIEIGGEDSKLINIQNGIRDFASNTICAAGTGIFLDQQARRLCYDIKDLGNIALQAENPARIAGRCSVFAKSDMIHLQQIGTKPDDLIAGLCLALARNFKSVIAKGKNIETPVAFVGGVAANRGMVKAFREILDIAPDGLIVPEHYNCIGAIGAVLAVRKTNPESIYRGHERLEKWLALPKIVKRLPPLDGKERLRPSIGACMPAEKTKGYLGVDVGSISTNLVLIDEKGNVLGRKYLWTRGRPIEVVLAGLAELKYEMGDKIEIAGAGTTGSGRYLIGEFIGADIIKNEITAQARATIQVDKEVDTIFEIGGQDSKFISLQNGTIIDFEMNKVCAAGTGSFLEEQAQILGVELNDFGDFALKAESPINLGERCTVFINSEVVHHQKDTNERENLLAGLGYSIVYNYLNRVVGDKKIGDRIYLQGGVAANRAVVSAFQQVLKKDVNVPSNYDVTGAIGIALIIRESNIQKTRFKGFDLASKKYSARSFTCPDCSNECEINEITIHGEKPIHYGGRCGKYEEKEKQSQSDIPDLFKLRNEIFFRTETLEGTEIGVPRCLMMYELFPFFYEFLKQLGFKPVLSEPTTRKTIEHGAELSVADTCLPVKVALGQIQDLLDRNIKHFFIPSVITMPPQDEIFPRSYVCPYVQATPYFARAIFGKDIHVHSPYLHFGRGTSGIEKSLVRFGKEFGKSKKEVKRAIRKASTYWGDVQKEIRELGSRVLNDLKDLAFVVCSRPYNGYDLGMNLNLPKKFRDLGILAIPVDFLDLDYKSIQADFSNMYWHYGQRILAAAEEIRKDERLFPVYLSNFACGPDSFLTRFFKEKLGQKPFLLMEIDEHSGDAGFITRGEAFLDSIKGARKTGESRSIGSRSEVKEGRKIYVPYMCDGARVLASAMKYGGIDAEVLPPPDEESVNIGRQYTSGRECIPAIITAGDMVKKINSAGFIPERSGFFMAQGSGPCRFGQYYRLHRIILDDLGFHDVPIYAPNQGPSLFDDLGPMGIKFITSCWEGISAVDALEARARMIRPYEKSRGDTNLIYQRALDEVCRLVQTGKSVAPLLKQVRTEFDRISVKHIQKPRIGIVGEIYVRSQPFSNNFVIDKLEELGCEVALPSIGEWFLYLNFTRVRNCRWFKQYRRVIFTKLFDKYMKYRQKKIFKILGLDAEASVLKVLDHAGAYVHSTLEGEAVMTVGKTVAFAEENFSGVINVMPFTCMPGNTVTTLCKKVKDDFPDFPLFNLSVDGLDHAVDAMRLETFVTQAKNYRMG</sequence>
<dbReference type="CDD" id="cd24035">
    <property type="entry name" value="ASKHA_NBD_O66634-like_rpt2"/>
    <property type="match status" value="1"/>
</dbReference>
<evidence type="ECO:0000259" key="6">
    <source>
        <dbReference type="Pfam" id="PF09989"/>
    </source>
</evidence>
<evidence type="ECO:0000256" key="2">
    <source>
        <dbReference type="ARBA" id="ARBA00022723"/>
    </source>
</evidence>